<dbReference type="EMBL" id="JAEIJD010000008">
    <property type="protein sequence ID" value="MBI6630382.1"/>
    <property type="molecule type" value="Genomic_DNA"/>
</dbReference>
<keyword evidence="3 4" id="KW-0408">Iron</keyword>
<evidence type="ECO:0000256" key="1">
    <source>
        <dbReference type="ARBA" id="ARBA00022617"/>
    </source>
</evidence>
<evidence type="ECO:0000256" key="3">
    <source>
        <dbReference type="ARBA" id="ARBA00023004"/>
    </source>
</evidence>
<dbReference type="AlphaFoldDB" id="A0A934HS15"/>
<dbReference type="Gene3D" id="1.10.760.10">
    <property type="entry name" value="Cytochrome c-like domain"/>
    <property type="match status" value="2"/>
</dbReference>
<dbReference type="PANTHER" id="PTHR30600:SF13">
    <property type="entry name" value="METHYLAMINE UTILIZATION PROTEIN"/>
    <property type="match status" value="1"/>
</dbReference>
<evidence type="ECO:0000313" key="7">
    <source>
        <dbReference type="EMBL" id="MBI6630382.1"/>
    </source>
</evidence>
<reference evidence="7" key="1">
    <citation type="submission" date="2020-12" db="EMBL/GenBank/DDBJ databases">
        <title>Pontibaca salina gen. nov., sp. nov., isolated from marine sediment.</title>
        <authorList>
            <person name="Bo J."/>
            <person name="Wang S."/>
            <person name="Song X."/>
            <person name="Du Z."/>
        </authorList>
    </citation>
    <scope>NUCLEOTIDE SEQUENCE</scope>
    <source>
        <strain evidence="7">S1109L</strain>
    </source>
</reference>
<dbReference type="SUPFAM" id="SSF46626">
    <property type="entry name" value="Cytochrome c"/>
    <property type="match status" value="2"/>
</dbReference>
<keyword evidence="1 4" id="KW-0349">Heme</keyword>
<comment type="caution">
    <text evidence="7">The sequence shown here is derived from an EMBL/GenBank/DDBJ whole genome shotgun (WGS) entry which is preliminary data.</text>
</comment>
<dbReference type="GO" id="GO:0020037">
    <property type="term" value="F:heme binding"/>
    <property type="evidence" value="ECO:0007669"/>
    <property type="project" value="InterPro"/>
</dbReference>
<organism evidence="7 8">
    <name type="scientific">Pontibaca salina</name>
    <dbReference type="NCBI Taxonomy" id="2795731"/>
    <lineage>
        <taxon>Bacteria</taxon>
        <taxon>Pseudomonadati</taxon>
        <taxon>Pseudomonadota</taxon>
        <taxon>Alphaproteobacteria</taxon>
        <taxon>Rhodobacterales</taxon>
        <taxon>Roseobacteraceae</taxon>
        <taxon>Pontibaca</taxon>
    </lineage>
</organism>
<name>A0A934HS15_9RHOB</name>
<sequence>MVSRLRNSSFALITLAVVGVTSAAAHIVTEEPWHPASAAYRSMLFMADLEPVPWELVREAYEEPHLAAEITRPAREFFQTEAVKLDQAISEAINAEDRQQLYEVTTRALSHLTRSALDEAAELLDQPGKAYQKALEAQGLYRGFASFVEETDPESGRALGLAWLDLMNAVGSSGISGAHVIAANAQAFDDARQKIESYLIENFEPEQFLPRQTLTPLPEGVVAAQGEVKVMAWLPPGSDLNDQDPFPEQILNTEGMGIDEADVPLITYGDMLFDSPFILGEPARSLGINCSTCHNNGDVNRDFFIPGISHQPGAMDVRGSFFNPMFNDHRRKSLDFPSLRGVRYTAPYGNDGRFSSLAEFTRNVIVNEFAGPEPTKFQLDALVAYMLEIDFLPNSRIDEAGKLTEGASDSELRGEALFRKPFPQMDDKSCASCHIPSAAFVDRQIHNIGSGSETYDGAMDRFYATPTLLGISHTAPYFHDGSLPTIESVVSWFDTRYELELDPQEIADLTAYVTVVGEIDEPYEEFDDKNTEFRVEWEELTAFATTYDAFSRNRDAENASLMLKTVGWDLALDASGMMNMAAKPKVYELAGILGDMRAAVDADDWETADALWETFQEKQDKYDAEMY</sequence>
<protein>
    <submittedName>
        <fullName evidence="7">Cytochrome C</fullName>
    </submittedName>
</protein>
<dbReference type="Pfam" id="PF21419">
    <property type="entry name" value="RoxA-like_Cyt-c"/>
    <property type="match status" value="1"/>
</dbReference>
<dbReference type="GO" id="GO:0009055">
    <property type="term" value="F:electron transfer activity"/>
    <property type="evidence" value="ECO:0007669"/>
    <property type="project" value="InterPro"/>
</dbReference>
<dbReference type="PANTHER" id="PTHR30600">
    <property type="entry name" value="CYTOCHROME C PEROXIDASE-RELATED"/>
    <property type="match status" value="1"/>
</dbReference>
<feature type="domain" description="Cytochrome c" evidence="6">
    <location>
        <begin position="409"/>
        <end position="517"/>
    </location>
</feature>
<proteinExistence type="predicted"/>
<dbReference type="Proteomes" id="UP000613255">
    <property type="component" value="Unassembled WGS sequence"/>
</dbReference>
<keyword evidence="8" id="KW-1185">Reference proteome</keyword>
<dbReference type="GO" id="GO:0004130">
    <property type="term" value="F:cytochrome-c peroxidase activity"/>
    <property type="evidence" value="ECO:0007669"/>
    <property type="project" value="TreeGrafter"/>
</dbReference>
<evidence type="ECO:0000259" key="6">
    <source>
        <dbReference type="PROSITE" id="PS51007"/>
    </source>
</evidence>
<keyword evidence="5" id="KW-0732">Signal</keyword>
<keyword evidence="2 4" id="KW-0479">Metal-binding</keyword>
<dbReference type="RefSeq" id="WP_198686403.1">
    <property type="nucleotide sequence ID" value="NZ_JAEIJD010000008.1"/>
</dbReference>
<dbReference type="InterPro" id="IPR009056">
    <property type="entry name" value="Cyt_c-like_dom"/>
</dbReference>
<accession>A0A934HS15</accession>
<dbReference type="InterPro" id="IPR036909">
    <property type="entry name" value="Cyt_c-like_dom_sf"/>
</dbReference>
<feature type="signal peptide" evidence="5">
    <location>
        <begin position="1"/>
        <end position="23"/>
    </location>
</feature>
<evidence type="ECO:0000256" key="2">
    <source>
        <dbReference type="ARBA" id="ARBA00022723"/>
    </source>
</evidence>
<feature type="chain" id="PRO_5037644341" evidence="5">
    <location>
        <begin position="24"/>
        <end position="627"/>
    </location>
</feature>
<dbReference type="InterPro" id="IPR051395">
    <property type="entry name" value="Cytochrome_c_Peroxidase/MauG"/>
</dbReference>
<gene>
    <name evidence="7" type="ORF">JAO82_10895</name>
</gene>
<dbReference type="PROSITE" id="PS51007">
    <property type="entry name" value="CYTC"/>
    <property type="match status" value="1"/>
</dbReference>
<evidence type="ECO:0000256" key="5">
    <source>
        <dbReference type="SAM" id="SignalP"/>
    </source>
</evidence>
<evidence type="ECO:0000313" key="8">
    <source>
        <dbReference type="Proteomes" id="UP000613255"/>
    </source>
</evidence>
<evidence type="ECO:0000256" key="4">
    <source>
        <dbReference type="PROSITE-ProRule" id="PRU00433"/>
    </source>
</evidence>
<dbReference type="GO" id="GO:0046872">
    <property type="term" value="F:metal ion binding"/>
    <property type="evidence" value="ECO:0007669"/>
    <property type="project" value="UniProtKB-KW"/>
</dbReference>